<evidence type="ECO:0000313" key="2">
    <source>
        <dbReference type="EMBL" id="GEL17310.1"/>
    </source>
</evidence>
<evidence type="ECO:0000313" key="3">
    <source>
        <dbReference type="Proteomes" id="UP000321328"/>
    </source>
</evidence>
<dbReference type="InterPro" id="IPR003737">
    <property type="entry name" value="GlcNAc_PI_deacetylase-related"/>
</dbReference>
<dbReference type="EMBL" id="BJVI01000007">
    <property type="protein sequence ID" value="GEL17310.1"/>
    <property type="molecule type" value="Genomic_DNA"/>
</dbReference>
<reference evidence="2 3" key="1">
    <citation type="submission" date="2019-07" db="EMBL/GenBank/DDBJ databases">
        <title>Whole genome shotgun sequence of Pseudonocardia asaccharolytica NBRC 16224.</title>
        <authorList>
            <person name="Hosoyama A."/>
            <person name="Uohara A."/>
            <person name="Ohji S."/>
            <person name="Ichikawa N."/>
        </authorList>
    </citation>
    <scope>NUCLEOTIDE SEQUENCE [LARGE SCALE GENOMIC DNA]</scope>
    <source>
        <strain evidence="2 3">NBRC 16224</strain>
    </source>
</reference>
<dbReference type="STRING" id="1123024.GCA_000423625_00311"/>
<dbReference type="GO" id="GO:0016137">
    <property type="term" value="P:glycoside metabolic process"/>
    <property type="evidence" value="ECO:0007669"/>
    <property type="project" value="UniProtKB-ARBA"/>
</dbReference>
<dbReference type="InterPro" id="IPR024078">
    <property type="entry name" value="LmbE-like_dom_sf"/>
</dbReference>
<organism evidence="2 3">
    <name type="scientific">Pseudonocardia asaccharolytica DSM 44247 = NBRC 16224</name>
    <dbReference type="NCBI Taxonomy" id="1123024"/>
    <lineage>
        <taxon>Bacteria</taxon>
        <taxon>Bacillati</taxon>
        <taxon>Actinomycetota</taxon>
        <taxon>Actinomycetes</taxon>
        <taxon>Pseudonocardiales</taxon>
        <taxon>Pseudonocardiaceae</taxon>
        <taxon>Pseudonocardia</taxon>
    </lineage>
</organism>
<evidence type="ECO:0008006" key="4">
    <source>
        <dbReference type="Google" id="ProtNLM"/>
    </source>
</evidence>
<sequence length="273" mass="29714">MNRVNLRSIPSPRLDAAVSAGAPLLFLSAHLDDAVLSCGALLAALAPRCPVTVATVFTAATDPPHTRAARSFLRQCGATDADALFADRRTEDRDVLAGLGVAHVHLGAVDALFRTRGSRAALGRLGRAVPELVHRYPTYRLDIARGRVAAGDRVLAAGLARQVSDLVATTGAELVFCPVGVGNHVDHLLTRGIGARLGRPVVHYSDFPYALSATPDRDFLERHRLWPWTWEHGIAEKRRLIRDYRTQADALFPGGTIPRRPEIYYEPRAIRSA</sequence>
<comment type="caution">
    <text evidence="2">The sequence shown here is derived from an EMBL/GenBank/DDBJ whole genome shotgun (WGS) entry which is preliminary data.</text>
</comment>
<proteinExistence type="predicted"/>
<keyword evidence="3" id="KW-1185">Reference proteome</keyword>
<dbReference type="SUPFAM" id="SSF102588">
    <property type="entry name" value="LmbE-like"/>
    <property type="match status" value="1"/>
</dbReference>
<dbReference type="Gene3D" id="3.40.50.10320">
    <property type="entry name" value="LmbE-like"/>
    <property type="match status" value="1"/>
</dbReference>
<dbReference type="Pfam" id="PF02585">
    <property type="entry name" value="PIG-L"/>
    <property type="match status" value="1"/>
</dbReference>
<evidence type="ECO:0000256" key="1">
    <source>
        <dbReference type="ARBA" id="ARBA00022833"/>
    </source>
</evidence>
<name>A0A511CXL6_9PSEU</name>
<protein>
    <recommendedName>
        <fullName evidence="4">GlcNAc-PI de-N-acetylase</fullName>
    </recommendedName>
</protein>
<dbReference type="Proteomes" id="UP000321328">
    <property type="component" value="Unassembled WGS sequence"/>
</dbReference>
<gene>
    <name evidence="2" type="ORF">PA7_11470</name>
</gene>
<keyword evidence="1" id="KW-0862">Zinc</keyword>
<accession>A0A511CXL6</accession>
<dbReference type="AlphaFoldDB" id="A0A511CXL6"/>